<feature type="coiled-coil region" evidence="1">
    <location>
        <begin position="568"/>
        <end position="621"/>
    </location>
</feature>
<sequence length="627" mass="70644">METFLRAGLGNALLATILALGAAGAGTCLRRWPAVRHGLWLLVLLKLVTPPLWVVPLTSPVPVPSRSGDEESTLWEVERGENRAFSRSSQARYAPEAFEKRGGGAIWFIPPASIGSIDWTRLAGMTWLTGSVLTLAVTGLRIQRWNRLLRLVEPTSVDVQEQVDQLAKQLGLSRPPTSWWFPGPSAPMLWALGCQARLIVPIELWSRLDDRQRITLLVHELAHLRRKDHWVRVIELLATAFYWWLPTTWIARGALREAEEQCCDAWVVWVCPDALRAYAETLLDTVDFLSETGHAAPLAASGFGHAHHLKRRVTMIMQGKTPRDLGWTGLLTMLGLSALLLPLSPTWAQKADDEDRVKSEADQDVQESKEGSERSELDNLKRKLGEEIRRLQSLEKRVVEKATATIKPGDGSTKEQGESSPKASSPDGNTIIEFRAHDLDAAKTLKSWPTQLEAKELQLHMTPVHRGAIDREVARAKAEVERARAQLHRAESQLAKLGDELKTKKSDQVVREREPLARLQVGLRAKKANVKELAERSEDSRDEGKDRAKARAEVRIERRPTLNRELFVVRDVERIKKLEDEVRHLVEKKLAAQSPEKDRRIADLEKKLDELINEVKNLKSERGDSKK</sequence>
<dbReference type="EMBL" id="CP155447">
    <property type="protein sequence ID" value="XBH04123.1"/>
    <property type="molecule type" value="Genomic_DNA"/>
</dbReference>
<keyword evidence="3" id="KW-0472">Membrane</keyword>
<keyword evidence="1" id="KW-0175">Coiled coil</keyword>
<feature type="region of interest" description="Disordered" evidence="2">
    <location>
        <begin position="350"/>
        <end position="380"/>
    </location>
</feature>
<dbReference type="CDD" id="cd07341">
    <property type="entry name" value="M56_BlaR1_MecR1_like"/>
    <property type="match status" value="1"/>
</dbReference>
<dbReference type="PANTHER" id="PTHR34978">
    <property type="entry name" value="POSSIBLE SENSOR-TRANSDUCER PROTEIN BLAR"/>
    <property type="match status" value="1"/>
</dbReference>
<evidence type="ECO:0000313" key="5">
    <source>
        <dbReference type="EMBL" id="XBH04123.1"/>
    </source>
</evidence>
<accession>A0AAU7CGD8</accession>
<dbReference type="Gene3D" id="3.30.2010.10">
    <property type="entry name" value="Metalloproteases ('zincins'), catalytic domain"/>
    <property type="match status" value="1"/>
</dbReference>
<name>A0AAU7CGD8_9BACT</name>
<dbReference type="InterPro" id="IPR008756">
    <property type="entry name" value="Peptidase_M56"/>
</dbReference>
<dbReference type="RefSeq" id="WP_406696871.1">
    <property type="nucleotide sequence ID" value="NZ_CP155447.1"/>
</dbReference>
<evidence type="ECO:0000256" key="2">
    <source>
        <dbReference type="SAM" id="MobiDB-lite"/>
    </source>
</evidence>
<dbReference type="PANTHER" id="PTHR34978:SF3">
    <property type="entry name" value="SLR0241 PROTEIN"/>
    <property type="match status" value="1"/>
</dbReference>
<organism evidence="5">
    <name type="scientific">Singulisphaera sp. Ch08</name>
    <dbReference type="NCBI Taxonomy" id="3120278"/>
    <lineage>
        <taxon>Bacteria</taxon>
        <taxon>Pseudomonadati</taxon>
        <taxon>Planctomycetota</taxon>
        <taxon>Planctomycetia</taxon>
        <taxon>Isosphaerales</taxon>
        <taxon>Isosphaeraceae</taxon>
        <taxon>Singulisphaera</taxon>
    </lineage>
</organism>
<feature type="domain" description="Peptidase M56" evidence="4">
    <location>
        <begin position="34"/>
        <end position="316"/>
    </location>
</feature>
<dbReference type="InterPro" id="IPR052173">
    <property type="entry name" value="Beta-lactam_resp_regulator"/>
</dbReference>
<dbReference type="Pfam" id="PF05569">
    <property type="entry name" value="Peptidase_M56"/>
    <property type="match status" value="1"/>
</dbReference>
<feature type="region of interest" description="Disordered" evidence="2">
    <location>
        <begin position="400"/>
        <end position="429"/>
    </location>
</feature>
<protein>
    <submittedName>
        <fullName evidence="5">M56 family metallopeptidase</fullName>
    </submittedName>
</protein>
<evidence type="ECO:0000259" key="4">
    <source>
        <dbReference type="Pfam" id="PF05569"/>
    </source>
</evidence>
<gene>
    <name evidence="5" type="ORF">V5E97_38385</name>
</gene>
<keyword evidence="3" id="KW-1133">Transmembrane helix</keyword>
<feature type="coiled-coil region" evidence="1">
    <location>
        <begin position="466"/>
        <end position="543"/>
    </location>
</feature>
<dbReference type="AlphaFoldDB" id="A0AAU7CGD8"/>
<evidence type="ECO:0000256" key="3">
    <source>
        <dbReference type="SAM" id="Phobius"/>
    </source>
</evidence>
<feature type="transmembrane region" description="Helical" evidence="3">
    <location>
        <begin position="12"/>
        <end position="32"/>
    </location>
</feature>
<feature type="compositionally biased region" description="Polar residues" evidence="2">
    <location>
        <begin position="418"/>
        <end position="428"/>
    </location>
</feature>
<keyword evidence="3" id="KW-0812">Transmembrane</keyword>
<reference evidence="5" key="1">
    <citation type="submission" date="2024-05" db="EMBL/GenBank/DDBJ databases">
        <title>Planctomycetes of the genus Singulisphaera possess chitinolytic capabilities.</title>
        <authorList>
            <person name="Ivanova A."/>
        </authorList>
    </citation>
    <scope>NUCLEOTIDE SEQUENCE</scope>
    <source>
        <strain evidence="5">Ch08T</strain>
    </source>
</reference>
<proteinExistence type="predicted"/>
<evidence type="ECO:0000256" key="1">
    <source>
        <dbReference type="SAM" id="Coils"/>
    </source>
</evidence>